<dbReference type="Gene3D" id="1.10.10.10">
    <property type="entry name" value="Winged helix-like DNA-binding domain superfamily/Winged helix DNA-binding domain"/>
    <property type="match status" value="1"/>
</dbReference>
<dbReference type="PANTHER" id="PTHR30579:SF7">
    <property type="entry name" value="HTH-TYPE TRANSCRIPTIONAL REGULATOR LRHA-RELATED"/>
    <property type="match status" value="1"/>
</dbReference>
<dbReference type="Proteomes" id="UP001597297">
    <property type="component" value="Unassembled WGS sequence"/>
</dbReference>
<evidence type="ECO:0000313" key="6">
    <source>
        <dbReference type="EMBL" id="MFD2275743.1"/>
    </source>
</evidence>
<comment type="similarity">
    <text evidence="1">Belongs to the LysR transcriptional regulatory family.</text>
</comment>
<reference evidence="7" key="1">
    <citation type="journal article" date="2019" name="Int. J. Syst. Evol. Microbiol.">
        <title>The Global Catalogue of Microorganisms (GCM) 10K type strain sequencing project: providing services to taxonomists for standard genome sequencing and annotation.</title>
        <authorList>
            <consortium name="The Broad Institute Genomics Platform"/>
            <consortium name="The Broad Institute Genome Sequencing Center for Infectious Disease"/>
            <person name="Wu L."/>
            <person name="Ma J."/>
        </authorList>
    </citation>
    <scope>NUCLEOTIDE SEQUENCE [LARGE SCALE GENOMIC DNA]</scope>
    <source>
        <strain evidence="7">JCM 16545</strain>
    </source>
</reference>
<keyword evidence="7" id="KW-1185">Reference proteome</keyword>
<proteinExistence type="inferred from homology"/>
<comment type="caution">
    <text evidence="6">The sequence shown here is derived from an EMBL/GenBank/DDBJ whole genome shotgun (WGS) entry which is preliminary data.</text>
</comment>
<evidence type="ECO:0000313" key="7">
    <source>
        <dbReference type="Proteomes" id="UP001597297"/>
    </source>
</evidence>
<dbReference type="PROSITE" id="PS50931">
    <property type="entry name" value="HTH_LYSR"/>
    <property type="match status" value="1"/>
</dbReference>
<accession>A0ABW5E1E8</accession>
<dbReference type="SUPFAM" id="SSF53850">
    <property type="entry name" value="Periplasmic binding protein-like II"/>
    <property type="match status" value="1"/>
</dbReference>
<dbReference type="InterPro" id="IPR036388">
    <property type="entry name" value="WH-like_DNA-bd_sf"/>
</dbReference>
<dbReference type="Gene3D" id="3.40.190.10">
    <property type="entry name" value="Periplasmic binding protein-like II"/>
    <property type="match status" value="2"/>
</dbReference>
<gene>
    <name evidence="6" type="ORF">ACFSQZ_04610</name>
</gene>
<evidence type="ECO:0000256" key="1">
    <source>
        <dbReference type="ARBA" id="ARBA00009437"/>
    </source>
</evidence>
<evidence type="ECO:0000256" key="4">
    <source>
        <dbReference type="ARBA" id="ARBA00023163"/>
    </source>
</evidence>
<feature type="domain" description="HTH lysR-type" evidence="5">
    <location>
        <begin position="13"/>
        <end position="70"/>
    </location>
</feature>
<dbReference type="InterPro" id="IPR036390">
    <property type="entry name" value="WH_DNA-bd_sf"/>
</dbReference>
<keyword evidence="4" id="KW-0804">Transcription</keyword>
<keyword evidence="2" id="KW-0805">Transcription regulation</keyword>
<evidence type="ECO:0000259" key="5">
    <source>
        <dbReference type="PROSITE" id="PS50931"/>
    </source>
</evidence>
<dbReference type="PRINTS" id="PR00039">
    <property type="entry name" value="HTHLYSR"/>
</dbReference>
<dbReference type="Pfam" id="PF03466">
    <property type="entry name" value="LysR_substrate"/>
    <property type="match status" value="1"/>
</dbReference>
<evidence type="ECO:0000256" key="2">
    <source>
        <dbReference type="ARBA" id="ARBA00023015"/>
    </source>
</evidence>
<dbReference type="EMBL" id="JBHUJC010000012">
    <property type="protein sequence ID" value="MFD2275743.1"/>
    <property type="molecule type" value="Genomic_DNA"/>
</dbReference>
<dbReference type="InterPro" id="IPR005119">
    <property type="entry name" value="LysR_subst-bd"/>
</dbReference>
<evidence type="ECO:0000256" key="3">
    <source>
        <dbReference type="ARBA" id="ARBA00023125"/>
    </source>
</evidence>
<dbReference type="SUPFAM" id="SSF46785">
    <property type="entry name" value="Winged helix' DNA-binding domain"/>
    <property type="match status" value="1"/>
</dbReference>
<dbReference type="InterPro" id="IPR000847">
    <property type="entry name" value="LysR_HTH_N"/>
</dbReference>
<dbReference type="PANTHER" id="PTHR30579">
    <property type="entry name" value="TRANSCRIPTIONAL REGULATOR"/>
    <property type="match status" value="1"/>
</dbReference>
<dbReference type="Pfam" id="PF00126">
    <property type="entry name" value="HTH_1"/>
    <property type="match status" value="1"/>
</dbReference>
<organism evidence="6 7">
    <name type="scientific">Rubritalea spongiae</name>
    <dbReference type="NCBI Taxonomy" id="430797"/>
    <lineage>
        <taxon>Bacteria</taxon>
        <taxon>Pseudomonadati</taxon>
        <taxon>Verrucomicrobiota</taxon>
        <taxon>Verrucomicrobiia</taxon>
        <taxon>Verrucomicrobiales</taxon>
        <taxon>Rubritaleaceae</taxon>
        <taxon>Rubritalea</taxon>
    </lineage>
</organism>
<dbReference type="RefSeq" id="WP_377094272.1">
    <property type="nucleotide sequence ID" value="NZ_JBHSJM010000001.1"/>
</dbReference>
<protein>
    <submittedName>
        <fullName evidence="6">LysR family transcriptional regulator</fullName>
    </submittedName>
</protein>
<sequence>MYDKTSSDFTLDTDLLSLRTFIAIVEEGGFSAASKRIHRTQSAISLQIAKLEDRLGTKLLERNSRSVSLTSSGETFISYARRILELADEAALAVTAPDESTSLRVGFADYLAPQHLHTLLARFRRAHPNCDLRLLLGIGADLLPKLKDGELDLVFAGPEGNKGNVLWDEPLVWTGTLPDDFNKSTSLNLVLMPSPCGYRKIAFDSLTSVEQAWKLTIEANSVHAVQSAVQAGLGISILPQSVLGEQLPQINDTLPPLPNTSVASYIPKGSNHPYAQRFTDFLVTCVNESTRPSKT</sequence>
<keyword evidence="3" id="KW-0238">DNA-binding</keyword>
<name>A0ABW5E1E8_9BACT</name>
<dbReference type="InterPro" id="IPR050176">
    <property type="entry name" value="LTTR"/>
</dbReference>